<dbReference type="InterPro" id="IPR029787">
    <property type="entry name" value="Nucleotide_cyclase"/>
</dbReference>
<dbReference type="InterPro" id="IPR000160">
    <property type="entry name" value="GGDEF_dom"/>
</dbReference>
<reference evidence="4 5" key="1">
    <citation type="submission" date="2020-05" db="EMBL/GenBank/DDBJ databases">
        <title>Horizontal transmission and recombination maintain forever young bacterial symbiont genomes.</title>
        <authorList>
            <person name="Russell S.L."/>
            <person name="Pepper-Tunick E."/>
            <person name="Svedberg J."/>
            <person name="Byrne A."/>
            <person name="Ruelas Castillo J."/>
            <person name="Vollmers C."/>
            <person name="Beinart R.A."/>
            <person name="Corbett-Detig R."/>
        </authorList>
    </citation>
    <scope>NUCLEOTIDE SEQUENCE [LARGE SCALE GENOMIC DNA]</scope>
    <source>
        <strain evidence="4">Santa_Monica_outfall</strain>
    </source>
</reference>
<keyword evidence="5" id="KW-1185">Reference proteome</keyword>
<organism evidence="4 5">
    <name type="scientific">Candidatus Reidiella endopervernicosa</name>
    <dbReference type="NCBI Taxonomy" id="2738883"/>
    <lineage>
        <taxon>Bacteria</taxon>
        <taxon>Pseudomonadati</taxon>
        <taxon>Pseudomonadota</taxon>
        <taxon>Gammaproteobacteria</taxon>
        <taxon>Candidatus Reidiella</taxon>
    </lineage>
</organism>
<dbReference type="KEGG" id="rev:HUE57_04290"/>
<sequence>MNDQYGHQTGDTAICHISHLVEKMMREDDFLARWGEEFVLLLQNTDKNTAAKVAERVRTAIMNHPVLAKEQGEIALTVSLGVSTYPEDGTNADEILEAADTALYRAKGNGRNCVMMA</sequence>
<dbReference type="InterPro" id="IPR043128">
    <property type="entry name" value="Rev_trsase/Diguanyl_cyclase"/>
</dbReference>
<evidence type="ECO:0000313" key="4">
    <source>
        <dbReference type="EMBL" id="QKQ28147.1"/>
    </source>
</evidence>
<dbReference type="EMBL" id="CP054491">
    <property type="protein sequence ID" value="QKQ28147.1"/>
    <property type="molecule type" value="Genomic_DNA"/>
</dbReference>
<comment type="catalytic activity">
    <reaction evidence="2">
        <text>2 GTP = 3',3'-c-di-GMP + 2 diphosphate</text>
        <dbReference type="Rhea" id="RHEA:24898"/>
        <dbReference type="ChEBI" id="CHEBI:33019"/>
        <dbReference type="ChEBI" id="CHEBI:37565"/>
        <dbReference type="ChEBI" id="CHEBI:58805"/>
        <dbReference type="EC" id="2.7.7.65"/>
    </reaction>
</comment>
<dbReference type="Gene3D" id="3.30.70.270">
    <property type="match status" value="1"/>
</dbReference>
<accession>A0A6N0I0L7</accession>
<dbReference type="NCBIfam" id="TIGR00254">
    <property type="entry name" value="GGDEF"/>
    <property type="match status" value="1"/>
</dbReference>
<evidence type="ECO:0000259" key="3">
    <source>
        <dbReference type="PROSITE" id="PS50887"/>
    </source>
</evidence>
<dbReference type="AlphaFoldDB" id="A0A6N0I0L7"/>
<dbReference type="SMART" id="SM00267">
    <property type="entry name" value="GGDEF"/>
    <property type="match status" value="1"/>
</dbReference>
<name>A0A6N0I0L7_9GAMM</name>
<evidence type="ECO:0000256" key="1">
    <source>
        <dbReference type="ARBA" id="ARBA00012528"/>
    </source>
</evidence>
<dbReference type="PANTHER" id="PTHR45138:SF9">
    <property type="entry name" value="DIGUANYLATE CYCLASE DGCM-RELATED"/>
    <property type="match status" value="1"/>
</dbReference>
<feature type="domain" description="GGDEF" evidence="3">
    <location>
        <begin position="1"/>
        <end position="117"/>
    </location>
</feature>
<evidence type="ECO:0000256" key="2">
    <source>
        <dbReference type="ARBA" id="ARBA00034247"/>
    </source>
</evidence>
<dbReference type="Proteomes" id="UP000509658">
    <property type="component" value="Chromosome"/>
</dbReference>
<dbReference type="CDD" id="cd01949">
    <property type="entry name" value="GGDEF"/>
    <property type="match status" value="1"/>
</dbReference>
<dbReference type="PROSITE" id="PS50887">
    <property type="entry name" value="GGDEF"/>
    <property type="match status" value="1"/>
</dbReference>
<evidence type="ECO:0000313" key="5">
    <source>
        <dbReference type="Proteomes" id="UP000509658"/>
    </source>
</evidence>
<dbReference type="SUPFAM" id="SSF55073">
    <property type="entry name" value="Nucleotide cyclase"/>
    <property type="match status" value="1"/>
</dbReference>
<dbReference type="GO" id="GO:0052621">
    <property type="term" value="F:diguanylate cyclase activity"/>
    <property type="evidence" value="ECO:0007669"/>
    <property type="project" value="UniProtKB-EC"/>
</dbReference>
<dbReference type="InterPro" id="IPR050469">
    <property type="entry name" value="Diguanylate_Cyclase"/>
</dbReference>
<dbReference type="PANTHER" id="PTHR45138">
    <property type="entry name" value="REGULATORY COMPONENTS OF SENSORY TRANSDUCTION SYSTEM"/>
    <property type="match status" value="1"/>
</dbReference>
<proteinExistence type="predicted"/>
<dbReference type="Pfam" id="PF00990">
    <property type="entry name" value="GGDEF"/>
    <property type="match status" value="1"/>
</dbReference>
<gene>
    <name evidence="4" type="ORF">HUE57_04290</name>
</gene>
<protein>
    <recommendedName>
        <fullName evidence="1">diguanylate cyclase</fullName>
        <ecNumber evidence="1">2.7.7.65</ecNumber>
    </recommendedName>
</protein>
<dbReference type="EC" id="2.7.7.65" evidence="1"/>